<reference evidence="2 3" key="1">
    <citation type="submission" date="2019-06" db="EMBL/GenBank/DDBJ databases">
        <title>Psychrobacillus vulpis sp. nov., a new species isolated from feces of a red fox that inhabits in The Tablas de Daimiel Natural Park, Albacete, Spain.</title>
        <authorList>
            <person name="Rodriguez M."/>
            <person name="Reina J.C."/>
            <person name="Bejar V."/>
            <person name="Llamas I."/>
        </authorList>
    </citation>
    <scope>NUCLEOTIDE SEQUENCE [LARGE SCALE GENOMIC DNA]</scope>
    <source>
        <strain evidence="2 3">Z8</strain>
    </source>
</reference>
<dbReference type="InterPro" id="IPR013611">
    <property type="entry name" value="Transp-assoc_OB_typ2"/>
</dbReference>
<name>A0A544TQA5_9BACI</name>
<dbReference type="InterPro" id="IPR012340">
    <property type="entry name" value="NA-bd_OB-fold"/>
</dbReference>
<dbReference type="GO" id="GO:0005524">
    <property type="term" value="F:ATP binding"/>
    <property type="evidence" value="ECO:0007669"/>
    <property type="project" value="InterPro"/>
</dbReference>
<dbReference type="GO" id="GO:0016887">
    <property type="term" value="F:ATP hydrolysis activity"/>
    <property type="evidence" value="ECO:0007669"/>
    <property type="project" value="InterPro"/>
</dbReference>
<dbReference type="SUPFAM" id="SSF50331">
    <property type="entry name" value="MOP-like"/>
    <property type="match status" value="1"/>
</dbReference>
<feature type="domain" description="Transport-associated OB type 2" evidence="1">
    <location>
        <begin position="14"/>
        <end position="89"/>
    </location>
</feature>
<keyword evidence="3" id="KW-1185">Reference proteome</keyword>
<dbReference type="Gene3D" id="2.40.50.140">
    <property type="entry name" value="Nucleic acid-binding proteins"/>
    <property type="match status" value="1"/>
</dbReference>
<dbReference type="AlphaFoldDB" id="A0A544TQA5"/>
<dbReference type="GO" id="GO:0022857">
    <property type="term" value="F:transmembrane transporter activity"/>
    <property type="evidence" value="ECO:0007669"/>
    <property type="project" value="InterPro"/>
</dbReference>
<dbReference type="EMBL" id="VDGI01000012">
    <property type="protein sequence ID" value="TQR19647.1"/>
    <property type="molecule type" value="Genomic_DNA"/>
</dbReference>
<dbReference type="Gene3D" id="2.40.50.100">
    <property type="match status" value="1"/>
</dbReference>
<gene>
    <name evidence="2" type="ORF">FG384_12020</name>
</gene>
<evidence type="ECO:0000259" key="1">
    <source>
        <dbReference type="Pfam" id="PF08402"/>
    </source>
</evidence>
<evidence type="ECO:0000313" key="3">
    <source>
        <dbReference type="Proteomes" id="UP000316626"/>
    </source>
</evidence>
<sequence>MLNSQGYNEKEVLLGIRPEHISEDAEVLAQFSESTVEANIEVSELTGTELMVYSALEGQQYVTRINSDSLIQPAQNIKLSFDLSRSHFFDKETESRIR</sequence>
<dbReference type="OrthoDB" id="2973406at2"/>
<dbReference type="RefSeq" id="WP_142642842.1">
    <property type="nucleotide sequence ID" value="NZ_VDGI01000012.1"/>
</dbReference>
<accession>A0A544TQA5</accession>
<dbReference type="GO" id="GO:0055052">
    <property type="term" value="C:ATP-binding cassette (ABC) transporter complex, substrate-binding subunit-containing"/>
    <property type="evidence" value="ECO:0007669"/>
    <property type="project" value="TreeGrafter"/>
</dbReference>
<comment type="caution">
    <text evidence="2">The sequence shown here is derived from an EMBL/GenBank/DDBJ whole genome shotgun (WGS) entry which is preliminary data.</text>
</comment>
<proteinExistence type="predicted"/>
<dbReference type="PANTHER" id="PTHR43875">
    <property type="entry name" value="MALTODEXTRIN IMPORT ATP-BINDING PROTEIN MSMX"/>
    <property type="match status" value="1"/>
</dbReference>
<protein>
    <submittedName>
        <fullName evidence="2">TOBE domain-containing protein</fullName>
    </submittedName>
</protein>
<dbReference type="Pfam" id="PF08402">
    <property type="entry name" value="TOBE_2"/>
    <property type="match status" value="1"/>
</dbReference>
<dbReference type="Proteomes" id="UP000316626">
    <property type="component" value="Unassembled WGS sequence"/>
</dbReference>
<dbReference type="InterPro" id="IPR047641">
    <property type="entry name" value="ABC_transpr_MalK/UgpC-like"/>
</dbReference>
<evidence type="ECO:0000313" key="2">
    <source>
        <dbReference type="EMBL" id="TQR19647.1"/>
    </source>
</evidence>
<dbReference type="PANTHER" id="PTHR43875:SF1">
    <property type="entry name" value="OSMOPROTECTIVE COMPOUNDS UPTAKE ATP-BINDING PROTEIN GGTA"/>
    <property type="match status" value="1"/>
</dbReference>
<dbReference type="InterPro" id="IPR008995">
    <property type="entry name" value="Mo/tungstate-bd_C_term_dom"/>
</dbReference>
<organism evidence="2 3">
    <name type="scientific">Psychrobacillus vulpis</name>
    <dbReference type="NCBI Taxonomy" id="2325572"/>
    <lineage>
        <taxon>Bacteria</taxon>
        <taxon>Bacillati</taxon>
        <taxon>Bacillota</taxon>
        <taxon>Bacilli</taxon>
        <taxon>Bacillales</taxon>
        <taxon>Bacillaceae</taxon>
        <taxon>Psychrobacillus</taxon>
    </lineage>
</organism>